<accession>A0ABX8CLK0</accession>
<keyword evidence="1" id="KW-0812">Transmembrane</keyword>
<gene>
    <name evidence="2" type="ORF">KHQ06_32835</name>
</gene>
<dbReference type="GeneID" id="300989253"/>
<organism evidence="2 3">
    <name type="scientific">Nocardia tengchongensis</name>
    <dbReference type="NCBI Taxonomy" id="2055889"/>
    <lineage>
        <taxon>Bacteria</taxon>
        <taxon>Bacillati</taxon>
        <taxon>Actinomycetota</taxon>
        <taxon>Actinomycetes</taxon>
        <taxon>Mycobacteriales</taxon>
        <taxon>Nocardiaceae</taxon>
        <taxon>Nocardia</taxon>
    </lineage>
</organism>
<dbReference type="Proteomes" id="UP000683310">
    <property type="component" value="Chromosome"/>
</dbReference>
<sequence length="120" mass="13839">MADPTPTPDRWHTFLTWWRFWGTLGFCGSAFLTFLIISDMDGIPAYCGWRHPCPPWITLTIGAFPMYVWAAGGLTTWQLGRMARRRGWRPSLGIPIGALIFFPGLTLSLYLVYHYWWPNA</sequence>
<name>A0ABX8CLK0_9NOCA</name>
<keyword evidence="1" id="KW-0472">Membrane</keyword>
<evidence type="ECO:0000256" key="1">
    <source>
        <dbReference type="SAM" id="Phobius"/>
    </source>
</evidence>
<feature type="transmembrane region" description="Helical" evidence="1">
    <location>
        <begin position="20"/>
        <end position="37"/>
    </location>
</feature>
<dbReference type="RefSeq" id="WP_213556930.1">
    <property type="nucleotide sequence ID" value="NZ_JBFAJM010000002.1"/>
</dbReference>
<feature type="transmembrane region" description="Helical" evidence="1">
    <location>
        <begin position="57"/>
        <end position="80"/>
    </location>
</feature>
<keyword evidence="3" id="KW-1185">Reference proteome</keyword>
<dbReference type="EMBL" id="CP074371">
    <property type="protein sequence ID" value="QVI20822.1"/>
    <property type="molecule type" value="Genomic_DNA"/>
</dbReference>
<feature type="transmembrane region" description="Helical" evidence="1">
    <location>
        <begin position="92"/>
        <end position="116"/>
    </location>
</feature>
<keyword evidence="1" id="KW-1133">Transmembrane helix</keyword>
<evidence type="ECO:0000313" key="3">
    <source>
        <dbReference type="Proteomes" id="UP000683310"/>
    </source>
</evidence>
<evidence type="ECO:0008006" key="4">
    <source>
        <dbReference type="Google" id="ProtNLM"/>
    </source>
</evidence>
<reference evidence="2 3" key="1">
    <citation type="submission" date="2021-04" db="EMBL/GenBank/DDBJ databases">
        <title>Nocardia tengchongensis.</title>
        <authorList>
            <person name="Zhuang k."/>
            <person name="Ran Y."/>
            <person name="Li W."/>
        </authorList>
    </citation>
    <scope>NUCLEOTIDE SEQUENCE [LARGE SCALE GENOMIC DNA]</scope>
    <source>
        <strain evidence="2 3">CFH S0057</strain>
    </source>
</reference>
<evidence type="ECO:0000313" key="2">
    <source>
        <dbReference type="EMBL" id="QVI20822.1"/>
    </source>
</evidence>
<proteinExistence type="predicted"/>
<protein>
    <recommendedName>
        <fullName evidence="4">Transmembrane protein</fullName>
    </recommendedName>
</protein>